<feature type="compositionally biased region" description="Gly residues" evidence="1">
    <location>
        <begin position="219"/>
        <end position="229"/>
    </location>
</feature>
<feature type="region of interest" description="Disordered" evidence="1">
    <location>
        <begin position="56"/>
        <end position="229"/>
    </location>
</feature>
<name>A0A5S3PUE4_9FLAO</name>
<organism evidence="3 4">
    <name type="scientific">Maribacter algarum</name>
    <name type="common">ex Zhang et al. 2020</name>
    <dbReference type="NCBI Taxonomy" id="2578118"/>
    <lineage>
        <taxon>Bacteria</taxon>
        <taxon>Pseudomonadati</taxon>
        <taxon>Bacteroidota</taxon>
        <taxon>Flavobacteriia</taxon>
        <taxon>Flavobacteriales</taxon>
        <taxon>Flavobacteriaceae</taxon>
        <taxon>Maribacter</taxon>
    </lineage>
</organism>
<sequence>MSFLDTRHKKKSFTLTTLLLSVLLLVLFYIGLTYMDPPIENGISINFGTTDFGKGRVQPKEKIRSEPVNKPPVEPTKQEEVKEEVVEEEVVEEIPEKSQPKEAPSEKVLTRESEEAIKIRQAKEAKKKAEDAAKAEQRRKEEAVKREKAKAAKIAQQKKEAEERARKEQEAKKKKLDELMGGLNKSDGTASGSEGDDDRAGDKGQPGGDPYATSYYGSPGSGSGTGGYGLNGRSLVRKGKVPQECNQAGRVVVKIVVDRNGNVISATPGVKGTTNNDPCLLEPAKKTAFKHKWNLDSNAPSSQVGFVVVNFKLGE</sequence>
<gene>
    <name evidence="3" type="ORF">FEE95_16995</name>
</gene>
<evidence type="ECO:0000313" key="4">
    <source>
        <dbReference type="Proteomes" id="UP000310314"/>
    </source>
</evidence>
<accession>A0A5S3PUE4</accession>
<feature type="compositionally biased region" description="Basic and acidic residues" evidence="1">
    <location>
        <begin position="94"/>
        <end position="150"/>
    </location>
</feature>
<proteinExistence type="predicted"/>
<protein>
    <submittedName>
        <fullName evidence="3">Energy transducer TonB</fullName>
    </submittedName>
</protein>
<evidence type="ECO:0000313" key="3">
    <source>
        <dbReference type="EMBL" id="TMM56310.1"/>
    </source>
</evidence>
<dbReference type="EMBL" id="VATY01000003">
    <property type="protein sequence ID" value="TMM56310.1"/>
    <property type="molecule type" value="Genomic_DNA"/>
</dbReference>
<feature type="transmembrane region" description="Helical" evidence="2">
    <location>
        <begin position="12"/>
        <end position="32"/>
    </location>
</feature>
<dbReference type="AlphaFoldDB" id="A0A5S3PUE4"/>
<keyword evidence="2" id="KW-0472">Membrane</keyword>
<comment type="caution">
    <text evidence="3">The sequence shown here is derived from an EMBL/GenBank/DDBJ whole genome shotgun (WGS) entry which is preliminary data.</text>
</comment>
<evidence type="ECO:0000256" key="2">
    <source>
        <dbReference type="SAM" id="Phobius"/>
    </source>
</evidence>
<keyword evidence="2" id="KW-1133">Transmembrane helix</keyword>
<dbReference type="Proteomes" id="UP000310314">
    <property type="component" value="Unassembled WGS sequence"/>
</dbReference>
<feature type="compositionally biased region" description="Basic and acidic residues" evidence="1">
    <location>
        <begin position="157"/>
        <end position="178"/>
    </location>
</feature>
<keyword evidence="4" id="KW-1185">Reference proteome</keyword>
<dbReference type="OrthoDB" id="676306at2"/>
<dbReference type="RefSeq" id="WP_138659176.1">
    <property type="nucleotide sequence ID" value="NZ_VATY01000003.1"/>
</dbReference>
<keyword evidence="2" id="KW-0812">Transmembrane</keyword>
<reference evidence="3 4" key="1">
    <citation type="submission" date="2019-05" db="EMBL/GenBank/DDBJ databases">
        <authorList>
            <person name="Zhang J.-Y."/>
            <person name="Feg X."/>
            <person name="Du Z.-J."/>
        </authorList>
    </citation>
    <scope>NUCLEOTIDE SEQUENCE [LARGE SCALE GENOMIC DNA]</scope>
    <source>
        <strain evidence="3 4">RZ26</strain>
    </source>
</reference>
<evidence type="ECO:0000256" key="1">
    <source>
        <dbReference type="SAM" id="MobiDB-lite"/>
    </source>
</evidence>
<feature type="compositionally biased region" description="Basic and acidic residues" evidence="1">
    <location>
        <begin position="58"/>
        <end position="67"/>
    </location>
</feature>